<feature type="transmembrane region" description="Helical" evidence="6">
    <location>
        <begin position="259"/>
        <end position="278"/>
    </location>
</feature>
<evidence type="ECO:0000313" key="8">
    <source>
        <dbReference type="Proteomes" id="UP000824201"/>
    </source>
</evidence>
<feature type="transmembrane region" description="Helical" evidence="6">
    <location>
        <begin position="390"/>
        <end position="410"/>
    </location>
</feature>
<feature type="transmembrane region" description="Helical" evidence="6">
    <location>
        <begin position="454"/>
        <end position="470"/>
    </location>
</feature>
<feature type="transmembrane region" description="Helical" evidence="6">
    <location>
        <begin position="96"/>
        <end position="115"/>
    </location>
</feature>
<protein>
    <submittedName>
        <fullName evidence="7">Oligosaccharide flippase family protein</fullName>
    </submittedName>
</protein>
<dbReference type="Pfam" id="PF01943">
    <property type="entry name" value="Polysacc_synt"/>
    <property type="match status" value="1"/>
</dbReference>
<proteinExistence type="predicted"/>
<dbReference type="PANTHER" id="PTHR30250:SF11">
    <property type="entry name" value="O-ANTIGEN TRANSPORTER-RELATED"/>
    <property type="match status" value="1"/>
</dbReference>
<comment type="caution">
    <text evidence="7">The sequence shown here is derived from an EMBL/GenBank/DDBJ whole genome shotgun (WGS) entry which is preliminary data.</text>
</comment>
<feature type="transmembrane region" description="Helical" evidence="6">
    <location>
        <begin position="431"/>
        <end position="448"/>
    </location>
</feature>
<organism evidence="7 8">
    <name type="scientific">Candidatus Fimimorpha faecalis</name>
    <dbReference type="NCBI Taxonomy" id="2840824"/>
    <lineage>
        <taxon>Bacteria</taxon>
        <taxon>Bacillati</taxon>
        <taxon>Bacillota</taxon>
        <taxon>Clostridia</taxon>
        <taxon>Eubacteriales</taxon>
        <taxon>Candidatus Fimimorpha</taxon>
    </lineage>
</organism>
<name>A0A9D1JBT6_9FIRM</name>
<dbReference type="PANTHER" id="PTHR30250">
    <property type="entry name" value="PST FAMILY PREDICTED COLANIC ACID TRANSPORTER"/>
    <property type="match status" value="1"/>
</dbReference>
<evidence type="ECO:0000256" key="6">
    <source>
        <dbReference type="SAM" id="Phobius"/>
    </source>
</evidence>
<keyword evidence="5 6" id="KW-0472">Membrane</keyword>
<dbReference type="Proteomes" id="UP000824201">
    <property type="component" value="Unassembled WGS sequence"/>
</dbReference>
<keyword evidence="3 6" id="KW-0812">Transmembrane</keyword>
<feature type="transmembrane region" description="Helical" evidence="6">
    <location>
        <begin position="333"/>
        <end position="354"/>
    </location>
</feature>
<evidence type="ECO:0000256" key="5">
    <source>
        <dbReference type="ARBA" id="ARBA00023136"/>
    </source>
</evidence>
<dbReference type="InterPro" id="IPR002797">
    <property type="entry name" value="Polysacc_synth"/>
</dbReference>
<feature type="transmembrane region" description="Helical" evidence="6">
    <location>
        <begin position="65"/>
        <end position="84"/>
    </location>
</feature>
<reference evidence="7" key="1">
    <citation type="submission" date="2020-10" db="EMBL/GenBank/DDBJ databases">
        <authorList>
            <person name="Gilroy R."/>
        </authorList>
    </citation>
    <scope>NUCLEOTIDE SEQUENCE</scope>
    <source>
        <strain evidence="7">ChiW13-3771</strain>
    </source>
</reference>
<evidence type="ECO:0000256" key="2">
    <source>
        <dbReference type="ARBA" id="ARBA00022475"/>
    </source>
</evidence>
<reference evidence="7" key="2">
    <citation type="journal article" date="2021" name="PeerJ">
        <title>Extensive microbial diversity within the chicken gut microbiome revealed by metagenomics and culture.</title>
        <authorList>
            <person name="Gilroy R."/>
            <person name="Ravi A."/>
            <person name="Getino M."/>
            <person name="Pursley I."/>
            <person name="Horton D.L."/>
            <person name="Alikhan N.F."/>
            <person name="Baker D."/>
            <person name="Gharbi K."/>
            <person name="Hall N."/>
            <person name="Watson M."/>
            <person name="Adriaenssens E.M."/>
            <person name="Foster-Nyarko E."/>
            <person name="Jarju S."/>
            <person name="Secka A."/>
            <person name="Antonio M."/>
            <person name="Oren A."/>
            <person name="Chaudhuri R.R."/>
            <person name="La Ragione R."/>
            <person name="Hildebrand F."/>
            <person name="Pallen M.J."/>
        </authorList>
    </citation>
    <scope>NUCLEOTIDE SEQUENCE</scope>
    <source>
        <strain evidence="7">ChiW13-3771</strain>
    </source>
</reference>
<sequence length="494" mass="56910">MVKKLISKYLIIYKELPIQVRASFWFLICAFLQKGISTITTPIFTRLLTTEEFGQYNVFNSWHQILSPIICLNLYGGVYSQGIVKFEDDRHRFTSSLQGLAFTLACLWYVIYIVSKSFWNNLFSLNTIQMICMIIIIWASSSFCFWSMDQRVDFKYRNLVPFTIISSLLQPVVSIFLIINSEDKVTARIVGMTLVQFVLFGAMFLYHEFKGKAFCIKKYWVYALKFNIPLLPHYLSMVVLSSSDRIMISRMVGDAEAGIYSLAYSVSLVMTMFNQALLQTLEPWIYRKLKEGKSKDIASVAYPVFAFIAVINILLILFAPEIIAFFAPESYKEAIWCIPAVSLSCYFMFLYTFFATFEFYYEKTNYIALASIGGAILNIILNYFCILLFGYVAAAYTTLVCYILFSLMHYRFMVKVCNEYLGGLKPYDSKIIIGISLLSLVAGFTIRATYTNNLIRYCLILLGVICIFTMRKKVSEFIETIMSIRKKQGDLDKT</sequence>
<dbReference type="EMBL" id="DVHN01000004">
    <property type="protein sequence ID" value="HIR87463.1"/>
    <property type="molecule type" value="Genomic_DNA"/>
</dbReference>
<evidence type="ECO:0000256" key="1">
    <source>
        <dbReference type="ARBA" id="ARBA00004651"/>
    </source>
</evidence>
<gene>
    <name evidence="7" type="ORF">IAC96_00785</name>
</gene>
<dbReference type="AlphaFoldDB" id="A0A9D1JBT6"/>
<feature type="transmembrane region" description="Helical" evidence="6">
    <location>
        <begin position="24"/>
        <end position="45"/>
    </location>
</feature>
<keyword evidence="4 6" id="KW-1133">Transmembrane helix</keyword>
<evidence type="ECO:0000313" key="7">
    <source>
        <dbReference type="EMBL" id="HIR87463.1"/>
    </source>
</evidence>
<feature type="transmembrane region" description="Helical" evidence="6">
    <location>
        <begin position="299"/>
        <end position="327"/>
    </location>
</feature>
<evidence type="ECO:0000256" key="3">
    <source>
        <dbReference type="ARBA" id="ARBA00022692"/>
    </source>
</evidence>
<feature type="transmembrane region" description="Helical" evidence="6">
    <location>
        <begin position="366"/>
        <end position="384"/>
    </location>
</feature>
<dbReference type="GO" id="GO:0005886">
    <property type="term" value="C:plasma membrane"/>
    <property type="evidence" value="ECO:0007669"/>
    <property type="project" value="UniProtKB-SubCell"/>
</dbReference>
<feature type="transmembrane region" description="Helical" evidence="6">
    <location>
        <begin position="159"/>
        <end position="179"/>
    </location>
</feature>
<feature type="transmembrane region" description="Helical" evidence="6">
    <location>
        <begin position="219"/>
        <end position="239"/>
    </location>
</feature>
<dbReference type="InterPro" id="IPR050833">
    <property type="entry name" value="Poly_Biosynth_Transport"/>
</dbReference>
<accession>A0A9D1JBT6</accession>
<feature type="transmembrane region" description="Helical" evidence="6">
    <location>
        <begin position="185"/>
        <end position="207"/>
    </location>
</feature>
<keyword evidence="2" id="KW-1003">Cell membrane</keyword>
<comment type="subcellular location">
    <subcellularLocation>
        <location evidence="1">Cell membrane</location>
        <topology evidence="1">Multi-pass membrane protein</topology>
    </subcellularLocation>
</comment>
<evidence type="ECO:0000256" key="4">
    <source>
        <dbReference type="ARBA" id="ARBA00022989"/>
    </source>
</evidence>
<feature type="transmembrane region" description="Helical" evidence="6">
    <location>
        <begin position="127"/>
        <end position="147"/>
    </location>
</feature>